<proteinExistence type="predicted"/>
<dbReference type="Gene3D" id="3.40.50.150">
    <property type="entry name" value="Vaccinia Virus protein VP39"/>
    <property type="match status" value="1"/>
</dbReference>
<evidence type="ECO:0000259" key="1">
    <source>
        <dbReference type="Pfam" id="PF13847"/>
    </source>
</evidence>
<dbReference type="SUPFAM" id="SSF53335">
    <property type="entry name" value="S-adenosyl-L-methionine-dependent methyltransferases"/>
    <property type="match status" value="1"/>
</dbReference>
<evidence type="ECO:0000313" key="2">
    <source>
        <dbReference type="EMBL" id="MET3731531.1"/>
    </source>
</evidence>
<keyword evidence="3" id="KW-1185">Reference proteome</keyword>
<keyword evidence="2" id="KW-0808">Transferase</keyword>
<dbReference type="PANTHER" id="PTHR43861">
    <property type="entry name" value="TRANS-ACONITATE 2-METHYLTRANSFERASE-RELATED"/>
    <property type="match status" value="1"/>
</dbReference>
<reference evidence="2 3" key="1">
    <citation type="submission" date="2024-06" db="EMBL/GenBank/DDBJ databases">
        <title>Genomic Encyclopedia of Type Strains, Phase IV (KMG-IV): sequencing the most valuable type-strain genomes for metagenomic binning, comparative biology and taxonomic classification.</title>
        <authorList>
            <person name="Goeker M."/>
        </authorList>
    </citation>
    <scope>NUCLEOTIDE SEQUENCE [LARGE SCALE GENOMIC DNA]</scope>
    <source>
        <strain evidence="2 3">DSM 29388</strain>
    </source>
</reference>
<keyword evidence="2" id="KW-0489">Methyltransferase</keyword>
<accession>A0ABV2LSH6</accession>
<comment type="caution">
    <text evidence="2">The sequence shown here is derived from an EMBL/GenBank/DDBJ whole genome shotgun (WGS) entry which is preliminary data.</text>
</comment>
<name>A0ABV2LSH6_9FLAO</name>
<dbReference type="RefSeq" id="WP_354507878.1">
    <property type="nucleotide sequence ID" value="NZ_JBEPMO010000004.1"/>
</dbReference>
<dbReference type="Pfam" id="PF13847">
    <property type="entry name" value="Methyltransf_31"/>
    <property type="match status" value="1"/>
</dbReference>
<sequence length="215" mass="24736">MSRVKNSEIINFFSQFSHSSNFIDNLKIKYRALICPFDDLLEEIPKNSKIGDIGCGSGQFLLLAAEFKHPEEVFGIEISERLIENARNNFRQHGLVNSEFNVYNGEYFPDKLSEMDIVFLIDVLHHVPKAKQKVFLENLCKSLKTGATLVVKDIDAASPFVVFNKIHDLIFAKEIGNELSKTKTKNILLDSGMNFMKESYRQMYVYPHFTLVFKK</sequence>
<organism evidence="2 3">
    <name type="scientific">Moheibacter stercoris</name>
    <dbReference type="NCBI Taxonomy" id="1628251"/>
    <lineage>
        <taxon>Bacteria</taxon>
        <taxon>Pseudomonadati</taxon>
        <taxon>Bacteroidota</taxon>
        <taxon>Flavobacteriia</taxon>
        <taxon>Flavobacteriales</taxon>
        <taxon>Weeksellaceae</taxon>
        <taxon>Moheibacter</taxon>
    </lineage>
</organism>
<feature type="domain" description="Methyltransferase" evidence="1">
    <location>
        <begin position="46"/>
        <end position="168"/>
    </location>
</feature>
<dbReference type="CDD" id="cd02440">
    <property type="entry name" value="AdoMet_MTases"/>
    <property type="match status" value="1"/>
</dbReference>
<dbReference type="GO" id="GO:0008168">
    <property type="term" value="F:methyltransferase activity"/>
    <property type="evidence" value="ECO:0007669"/>
    <property type="project" value="UniProtKB-KW"/>
</dbReference>
<gene>
    <name evidence="2" type="ORF">ABID46_001100</name>
</gene>
<dbReference type="InterPro" id="IPR029063">
    <property type="entry name" value="SAM-dependent_MTases_sf"/>
</dbReference>
<dbReference type="GO" id="GO:0032259">
    <property type="term" value="P:methylation"/>
    <property type="evidence" value="ECO:0007669"/>
    <property type="project" value="UniProtKB-KW"/>
</dbReference>
<protein>
    <submittedName>
        <fullName evidence="2">2-polyprenyl-3-methyl-5-hydroxy-6-metoxy-1, 4-benzoquinol methylase</fullName>
    </submittedName>
</protein>
<evidence type="ECO:0000313" key="3">
    <source>
        <dbReference type="Proteomes" id="UP001549146"/>
    </source>
</evidence>
<dbReference type="InterPro" id="IPR025714">
    <property type="entry name" value="Methyltranfer_dom"/>
</dbReference>
<dbReference type="Proteomes" id="UP001549146">
    <property type="component" value="Unassembled WGS sequence"/>
</dbReference>
<dbReference type="EMBL" id="JBEPMO010000004">
    <property type="protein sequence ID" value="MET3731531.1"/>
    <property type="molecule type" value="Genomic_DNA"/>
</dbReference>